<feature type="transmembrane region" description="Helical" evidence="6">
    <location>
        <begin position="148"/>
        <end position="169"/>
    </location>
</feature>
<reference evidence="8 9" key="1">
    <citation type="submission" date="2019-08" db="EMBL/GenBank/DDBJ databases">
        <title>In-depth cultivation of the pig gut microbiome towards novel bacterial diversity and tailored functional studies.</title>
        <authorList>
            <person name="Wylensek D."/>
            <person name="Hitch T.C.A."/>
            <person name="Clavel T."/>
        </authorList>
    </citation>
    <scope>NUCLEOTIDE SEQUENCE [LARGE SCALE GENOMIC DNA]</scope>
    <source>
        <strain evidence="8 9">BL-389-WT-3D</strain>
    </source>
</reference>
<dbReference type="Proteomes" id="UP000462363">
    <property type="component" value="Unassembled WGS sequence"/>
</dbReference>
<feature type="transmembrane region" description="Helical" evidence="6">
    <location>
        <begin position="17"/>
        <end position="39"/>
    </location>
</feature>
<gene>
    <name evidence="8" type="ORF">FYJ37_01810</name>
</gene>
<dbReference type="RefSeq" id="WP_154322630.1">
    <property type="nucleotide sequence ID" value="NZ_CP045695.1"/>
</dbReference>
<dbReference type="PANTHER" id="PTHR46795:SF3">
    <property type="entry name" value="ABC TRANSPORTER PERMEASE"/>
    <property type="match status" value="1"/>
</dbReference>
<keyword evidence="4 6" id="KW-1133">Transmembrane helix</keyword>
<organism evidence="8 9">
    <name type="scientific">Clostridium scindens (strain JCM 10418 / VPI 12708)</name>
    <dbReference type="NCBI Taxonomy" id="29347"/>
    <lineage>
        <taxon>Bacteria</taxon>
        <taxon>Bacillati</taxon>
        <taxon>Bacillota</taxon>
        <taxon>Clostridia</taxon>
        <taxon>Lachnospirales</taxon>
        <taxon>Lachnospiraceae</taxon>
    </lineage>
</organism>
<evidence type="ECO:0000259" key="7">
    <source>
        <dbReference type="Pfam" id="PF02687"/>
    </source>
</evidence>
<dbReference type="GO" id="GO:0005886">
    <property type="term" value="C:plasma membrane"/>
    <property type="evidence" value="ECO:0007669"/>
    <property type="project" value="UniProtKB-SubCell"/>
</dbReference>
<comment type="similarity">
    <text evidence="6">Belongs to the ABC-4 integral membrane protein family.</text>
</comment>
<dbReference type="InterPro" id="IPR027022">
    <property type="entry name" value="ABC_permease_BceB-typ"/>
</dbReference>
<feature type="transmembrane region" description="Helical" evidence="6">
    <location>
        <begin position="203"/>
        <end position="225"/>
    </location>
</feature>
<comment type="caution">
    <text evidence="8">The sequence shown here is derived from an EMBL/GenBank/DDBJ whole genome shotgun (WGS) entry which is preliminary data.</text>
</comment>
<evidence type="ECO:0000256" key="2">
    <source>
        <dbReference type="ARBA" id="ARBA00022475"/>
    </source>
</evidence>
<sequence length="687" mass="78391">MLGKLAFRNVKRSVKDYLVYVLTMTFVTALMFAFNSILFSRDVQELFEVAGLMAAMVGIATFFIVLIVAWLINYMIRFMLEKRSQEFGIYLLLGMKKKKIASLYMRENLFMGTGAFFLGMLLGTLLQQIIMSVLYSMIQMKYDLHLEFNRYCILMTAACYAGCYLLALFRCRRRFKKMNIHDLMNANKQNEEIKESNEKLKRWLLPVSILFMLAFGVFLFCGLINNAGSVILFLVGLILVIYLFYTGLSSWIICYVRAKGKGIYKGQNLFLLRQFSSKLKTMRFTMGTLTSLFTIAFLGCSIAMMFSDWQNQVLGDKFPFDVQVYSADVNDDFQDELKIIGKESDIEDAFIYHIYAGQTNQANAWLYTHLEVFGDSYLNSDGSPNLKKIEKNPEECYCNYDTYMGLSDYNHLRRMLGYKEVTLSDGQFAIHIKQRLKDQAKGLEDAISINGENGKLSFAGYYTEAFSQDGHNGGDYVIIVPDQVIVGMTPYYSELAVDIRGEAPEGLENRLDDLSDNTDFGGHAEMKGNNCYGTDTIVTYYAVNLVRDNLIPEVKYMLSSIIFPAFYVGLVFLCVALTVLSVHQLSDSAKYKFRYSVLKKIGLSRREVSRLILKQLFGYYLCPALFAALISGIVAVFISNIFIFYTGVSTSVFQYFAISLALFMGIYILYFLTTYVGFKRNVESREG</sequence>
<evidence type="ECO:0000256" key="5">
    <source>
        <dbReference type="ARBA" id="ARBA00023136"/>
    </source>
</evidence>
<feature type="transmembrane region" description="Helical" evidence="6">
    <location>
        <begin position="655"/>
        <end position="678"/>
    </location>
</feature>
<accession>A0A844FA09</accession>
<evidence type="ECO:0000256" key="4">
    <source>
        <dbReference type="ARBA" id="ARBA00022989"/>
    </source>
</evidence>
<dbReference type="PANTHER" id="PTHR46795">
    <property type="entry name" value="ABC TRANSPORTER PERMEASE-RELATED-RELATED"/>
    <property type="match status" value="1"/>
</dbReference>
<evidence type="ECO:0000313" key="8">
    <source>
        <dbReference type="EMBL" id="MSS39119.1"/>
    </source>
</evidence>
<dbReference type="GO" id="GO:0055085">
    <property type="term" value="P:transmembrane transport"/>
    <property type="evidence" value="ECO:0007669"/>
    <property type="project" value="UniProtKB-UniRule"/>
</dbReference>
<dbReference type="EMBL" id="VUMB01000003">
    <property type="protein sequence ID" value="MSS39119.1"/>
    <property type="molecule type" value="Genomic_DNA"/>
</dbReference>
<dbReference type="Pfam" id="PF02687">
    <property type="entry name" value="FtsX"/>
    <property type="match status" value="1"/>
</dbReference>
<comment type="subcellular location">
    <subcellularLocation>
        <location evidence="1 6">Cell membrane</location>
        <topology evidence="1 6">Multi-pass membrane protein</topology>
    </subcellularLocation>
</comment>
<keyword evidence="6" id="KW-0813">Transport</keyword>
<evidence type="ECO:0000256" key="6">
    <source>
        <dbReference type="PIRNR" id="PIRNR018968"/>
    </source>
</evidence>
<evidence type="ECO:0000313" key="9">
    <source>
        <dbReference type="Proteomes" id="UP000462363"/>
    </source>
</evidence>
<dbReference type="PIRSF" id="PIRSF018968">
    <property type="entry name" value="ABC_permease_BceB"/>
    <property type="match status" value="1"/>
</dbReference>
<keyword evidence="3 6" id="KW-0812">Transmembrane</keyword>
<feature type="domain" description="ABC3 transporter permease C-terminal" evidence="7">
    <location>
        <begin position="59"/>
        <end position="179"/>
    </location>
</feature>
<dbReference type="InterPro" id="IPR003838">
    <property type="entry name" value="ABC3_permease_C"/>
</dbReference>
<feature type="transmembrane region" description="Helical" evidence="6">
    <location>
        <begin position="556"/>
        <end position="582"/>
    </location>
</feature>
<evidence type="ECO:0000256" key="3">
    <source>
        <dbReference type="ARBA" id="ARBA00022692"/>
    </source>
</evidence>
<feature type="transmembrane region" description="Helical" evidence="6">
    <location>
        <begin position="231"/>
        <end position="256"/>
    </location>
</feature>
<proteinExistence type="inferred from homology"/>
<keyword evidence="2 6" id="KW-1003">Cell membrane</keyword>
<keyword evidence="5 6" id="KW-0472">Membrane</keyword>
<name>A0A844FA09_CLOSV</name>
<dbReference type="AlphaFoldDB" id="A0A844FA09"/>
<feature type="transmembrane region" description="Helical" evidence="6">
    <location>
        <begin position="51"/>
        <end position="76"/>
    </location>
</feature>
<dbReference type="InterPro" id="IPR052536">
    <property type="entry name" value="ABC-4_Integral_Memb_Prot"/>
</dbReference>
<protein>
    <submittedName>
        <fullName evidence="8">ABC transporter permease</fullName>
    </submittedName>
</protein>
<feature type="transmembrane region" description="Helical" evidence="6">
    <location>
        <begin position="109"/>
        <end position="136"/>
    </location>
</feature>
<feature type="transmembrane region" description="Helical" evidence="6">
    <location>
        <begin position="284"/>
        <end position="306"/>
    </location>
</feature>
<feature type="transmembrane region" description="Helical" evidence="6">
    <location>
        <begin position="616"/>
        <end position="643"/>
    </location>
</feature>
<evidence type="ECO:0000256" key="1">
    <source>
        <dbReference type="ARBA" id="ARBA00004651"/>
    </source>
</evidence>